<comment type="cofactor">
    <cofactor evidence="1 7">
        <name>FAD</name>
        <dbReference type="ChEBI" id="CHEBI:57692"/>
    </cofactor>
</comment>
<evidence type="ECO:0000256" key="5">
    <source>
        <dbReference type="ARBA" id="ARBA00023002"/>
    </source>
</evidence>
<dbReference type="EMBL" id="FNWO01000003">
    <property type="protein sequence ID" value="SEH31098.1"/>
    <property type="molecule type" value="Genomic_DNA"/>
</dbReference>
<dbReference type="InterPro" id="IPR006076">
    <property type="entry name" value="FAD-dep_OxRdtase"/>
</dbReference>
<dbReference type="GO" id="GO:0005737">
    <property type="term" value="C:cytoplasm"/>
    <property type="evidence" value="ECO:0007669"/>
    <property type="project" value="TreeGrafter"/>
</dbReference>
<evidence type="ECO:0000256" key="3">
    <source>
        <dbReference type="ARBA" id="ARBA00022630"/>
    </source>
</evidence>
<dbReference type="AlphaFoldDB" id="A0A1H6HAG6"/>
<reference evidence="10" key="1">
    <citation type="submission" date="2016-10" db="EMBL/GenBank/DDBJ databases">
        <authorList>
            <person name="Varghese N."/>
            <person name="Submissions S."/>
        </authorList>
    </citation>
    <scope>NUCLEOTIDE SEQUENCE [LARGE SCALE GENOMIC DNA]</scope>
    <source>
        <strain evidence="10">DSM 13234</strain>
    </source>
</reference>
<evidence type="ECO:0000256" key="2">
    <source>
        <dbReference type="ARBA" id="ARBA00009410"/>
    </source>
</evidence>
<evidence type="ECO:0000256" key="7">
    <source>
        <dbReference type="HAMAP-Rule" id="MF_01202"/>
    </source>
</evidence>
<name>A0A1H6HAG6_MAGFU</name>
<evidence type="ECO:0000313" key="9">
    <source>
        <dbReference type="EMBL" id="SEH31098.1"/>
    </source>
</evidence>
<comment type="catalytic activity">
    <reaction evidence="6 7">
        <text>a D-alpha-amino acid + A + H2O = a 2-oxocarboxylate + AH2 + NH4(+)</text>
        <dbReference type="Rhea" id="RHEA:18125"/>
        <dbReference type="ChEBI" id="CHEBI:13193"/>
        <dbReference type="ChEBI" id="CHEBI:15377"/>
        <dbReference type="ChEBI" id="CHEBI:17499"/>
        <dbReference type="ChEBI" id="CHEBI:28938"/>
        <dbReference type="ChEBI" id="CHEBI:35179"/>
        <dbReference type="ChEBI" id="CHEBI:59871"/>
    </reaction>
</comment>
<keyword evidence="4 7" id="KW-0274">FAD</keyword>
<keyword evidence="3 7" id="KW-0285">Flavoprotein</keyword>
<organism evidence="9 10">
    <name type="scientific">Magnetospirillum fulvum</name>
    <name type="common">Rhodospirillum fulvum</name>
    <dbReference type="NCBI Taxonomy" id="1082"/>
    <lineage>
        <taxon>Bacteria</taxon>
        <taxon>Pseudomonadati</taxon>
        <taxon>Pseudomonadota</taxon>
        <taxon>Alphaproteobacteria</taxon>
        <taxon>Rhodospirillales</taxon>
        <taxon>Rhodospirillaceae</taxon>
        <taxon>Magnetospirillum</taxon>
    </lineage>
</organism>
<feature type="binding site" evidence="7">
    <location>
        <begin position="3"/>
        <end position="17"/>
    </location>
    <ligand>
        <name>FAD</name>
        <dbReference type="ChEBI" id="CHEBI:57692"/>
    </ligand>
</feature>
<sequence length="417" mass="45182">MKIIVIGAGVVGTAAAWYLTGEGHEVEVLERREAAGLETSFANGGQISPCHAEPWANPTVLPKILHWLGREDAPLLMRWRRWDPELWAWGLSFLANCTPGRAKLNTERALRLALYSRQSLRDLRDQTKIAYDQRTEGILHIYRDAREFAHASATAGMMLDHGLERLVKTPAECARIEPALANVVPELAGGIFTPGDESGDAHRFTQALAALAAARGARFRWNVAVRGLRRDGDRIGGLVTDSGTIEADAYVLATGCVSPALVRPLGLRLPIVPAKGYSITVPVDTHLGAPSVSITDDEHKIVYSRLGERLRVAGTAEMTGFDLTLTPSRVAAITARAREMFPEGGDYSRAEPWTGLRPTTPDGVPLIGATPFRNLWLNTGHGTLGWTMACGSGRLLADLIAGRRPDIDPAGLGMERL</sequence>
<dbReference type="RefSeq" id="WP_074766389.1">
    <property type="nucleotide sequence ID" value="NZ_FNWO01000003.1"/>
</dbReference>
<keyword evidence="10" id="KW-1185">Reference proteome</keyword>
<evidence type="ECO:0000256" key="6">
    <source>
        <dbReference type="ARBA" id="ARBA00047884"/>
    </source>
</evidence>
<feature type="domain" description="FAD dependent oxidoreductase" evidence="8">
    <location>
        <begin position="2"/>
        <end position="399"/>
    </location>
</feature>
<gene>
    <name evidence="7" type="primary">dadA</name>
    <name evidence="9" type="ORF">SAMN04244559_01068</name>
</gene>
<protein>
    <recommendedName>
        <fullName evidence="7">D-amino acid dehydrogenase</fullName>
        <ecNumber evidence="7">1.4.99.-</ecNumber>
    </recommendedName>
</protein>
<dbReference type="GO" id="GO:0055130">
    <property type="term" value="P:D-alanine catabolic process"/>
    <property type="evidence" value="ECO:0007669"/>
    <property type="project" value="TreeGrafter"/>
</dbReference>
<dbReference type="HAMAP" id="MF_01202">
    <property type="entry name" value="DadA"/>
    <property type="match status" value="1"/>
</dbReference>
<dbReference type="SUPFAM" id="SSF51905">
    <property type="entry name" value="FAD/NAD(P)-binding domain"/>
    <property type="match status" value="1"/>
</dbReference>
<dbReference type="SUPFAM" id="SSF54373">
    <property type="entry name" value="FAD-linked reductases, C-terminal domain"/>
    <property type="match status" value="1"/>
</dbReference>
<dbReference type="Proteomes" id="UP000182983">
    <property type="component" value="Unassembled WGS sequence"/>
</dbReference>
<dbReference type="InterPro" id="IPR036188">
    <property type="entry name" value="FAD/NAD-bd_sf"/>
</dbReference>
<dbReference type="Pfam" id="PF01266">
    <property type="entry name" value="DAO"/>
    <property type="match status" value="1"/>
</dbReference>
<evidence type="ECO:0000256" key="4">
    <source>
        <dbReference type="ARBA" id="ARBA00022827"/>
    </source>
</evidence>
<evidence type="ECO:0000256" key="1">
    <source>
        <dbReference type="ARBA" id="ARBA00001974"/>
    </source>
</evidence>
<dbReference type="InterPro" id="IPR023080">
    <property type="entry name" value="DadA"/>
</dbReference>
<comment type="similarity">
    <text evidence="2 7">Belongs to the DadA oxidoreductase family.</text>
</comment>
<accession>A0A1H6HAG6</accession>
<dbReference type="NCBIfam" id="NF001933">
    <property type="entry name" value="PRK00711.1"/>
    <property type="match status" value="1"/>
</dbReference>
<dbReference type="GO" id="GO:0005886">
    <property type="term" value="C:plasma membrane"/>
    <property type="evidence" value="ECO:0007669"/>
    <property type="project" value="TreeGrafter"/>
</dbReference>
<comment type="function">
    <text evidence="7">Oxidative deamination of D-amino acids.</text>
</comment>
<evidence type="ECO:0000313" key="10">
    <source>
        <dbReference type="Proteomes" id="UP000182983"/>
    </source>
</evidence>
<keyword evidence="5 7" id="KW-0560">Oxidoreductase</keyword>
<dbReference type="PANTHER" id="PTHR13847">
    <property type="entry name" value="SARCOSINE DEHYDROGENASE-RELATED"/>
    <property type="match status" value="1"/>
</dbReference>
<dbReference type="EC" id="1.4.99.-" evidence="7"/>
<proteinExistence type="inferred from homology"/>
<evidence type="ECO:0000259" key="8">
    <source>
        <dbReference type="Pfam" id="PF01266"/>
    </source>
</evidence>
<dbReference type="OrthoDB" id="9805337at2"/>
<dbReference type="PANTHER" id="PTHR13847:SF280">
    <property type="entry name" value="D-AMINO ACID DEHYDROGENASE"/>
    <property type="match status" value="1"/>
</dbReference>
<dbReference type="Gene3D" id="3.30.9.10">
    <property type="entry name" value="D-Amino Acid Oxidase, subunit A, domain 2"/>
    <property type="match status" value="1"/>
</dbReference>
<dbReference type="Gene3D" id="3.50.50.60">
    <property type="entry name" value="FAD/NAD(P)-binding domain"/>
    <property type="match status" value="2"/>
</dbReference>
<dbReference type="GO" id="GO:0008718">
    <property type="term" value="F:D-amino-acid dehydrogenase activity"/>
    <property type="evidence" value="ECO:0007669"/>
    <property type="project" value="UniProtKB-UniRule"/>
</dbReference>